<feature type="compositionally biased region" description="Low complexity" evidence="1">
    <location>
        <begin position="354"/>
        <end position="368"/>
    </location>
</feature>
<feature type="compositionally biased region" description="Polar residues" evidence="1">
    <location>
        <begin position="386"/>
        <end position="400"/>
    </location>
</feature>
<name>A0A8K0UQ01_9AGAR</name>
<evidence type="ECO:0000256" key="2">
    <source>
        <dbReference type="SAM" id="Phobius"/>
    </source>
</evidence>
<feature type="compositionally biased region" description="Low complexity" evidence="1">
    <location>
        <begin position="258"/>
        <end position="270"/>
    </location>
</feature>
<feature type="compositionally biased region" description="Low complexity" evidence="1">
    <location>
        <begin position="192"/>
        <end position="209"/>
    </location>
</feature>
<keyword evidence="2" id="KW-0472">Membrane</keyword>
<proteinExistence type="predicted"/>
<feature type="region of interest" description="Disordered" evidence="1">
    <location>
        <begin position="167"/>
        <end position="416"/>
    </location>
</feature>
<feature type="compositionally biased region" description="Polar residues" evidence="1">
    <location>
        <begin position="558"/>
        <end position="567"/>
    </location>
</feature>
<dbReference type="AlphaFoldDB" id="A0A8K0UQ01"/>
<accession>A0A8K0UQ01</accession>
<evidence type="ECO:0000313" key="3">
    <source>
        <dbReference type="EMBL" id="KAH8100205.1"/>
    </source>
</evidence>
<keyword evidence="2" id="KW-1133">Transmembrane helix</keyword>
<feature type="compositionally biased region" description="Low complexity" evidence="1">
    <location>
        <begin position="637"/>
        <end position="649"/>
    </location>
</feature>
<dbReference type="Proteomes" id="UP000813824">
    <property type="component" value="Unassembled WGS sequence"/>
</dbReference>
<feature type="compositionally biased region" description="Polar residues" evidence="1">
    <location>
        <begin position="478"/>
        <end position="502"/>
    </location>
</feature>
<keyword evidence="4" id="KW-1185">Reference proteome</keyword>
<feature type="compositionally biased region" description="Basic residues" evidence="1">
    <location>
        <begin position="625"/>
        <end position="635"/>
    </location>
</feature>
<dbReference type="EMBL" id="JAEVFJ010000016">
    <property type="protein sequence ID" value="KAH8100205.1"/>
    <property type="molecule type" value="Genomic_DNA"/>
</dbReference>
<organism evidence="3 4">
    <name type="scientific">Cristinia sonorae</name>
    <dbReference type="NCBI Taxonomy" id="1940300"/>
    <lineage>
        <taxon>Eukaryota</taxon>
        <taxon>Fungi</taxon>
        <taxon>Dikarya</taxon>
        <taxon>Basidiomycota</taxon>
        <taxon>Agaricomycotina</taxon>
        <taxon>Agaricomycetes</taxon>
        <taxon>Agaricomycetidae</taxon>
        <taxon>Agaricales</taxon>
        <taxon>Pleurotineae</taxon>
        <taxon>Stephanosporaceae</taxon>
        <taxon>Cristinia</taxon>
    </lineage>
</organism>
<feature type="compositionally biased region" description="Acidic residues" evidence="1">
    <location>
        <begin position="719"/>
        <end position="736"/>
    </location>
</feature>
<evidence type="ECO:0000256" key="1">
    <source>
        <dbReference type="SAM" id="MobiDB-lite"/>
    </source>
</evidence>
<feature type="region of interest" description="Disordered" evidence="1">
    <location>
        <begin position="1"/>
        <end position="74"/>
    </location>
</feature>
<feature type="compositionally biased region" description="Polar residues" evidence="1">
    <location>
        <begin position="369"/>
        <end position="379"/>
    </location>
</feature>
<sequence>MAAVLPHRQGILRNPSPSTSPFHIPPSLPTTPALATPDAYFPSPSSSPALHPAALPPLHKSRSPSTSAASRKIRFAPFPDPRREVLVTEEGMELALPPVFIDEADESQLQRQQPHILTVRDGLVASVEVSTLDSCNGSSHNPTSSLLFSNTPNGIALVEASSIHKSDPALHIKSPPPPPIAESDKESDFDMLSPSMDAAALSSSASSLPPSSPEDFSPAVTSSPKAEKRSSWATRKLLRPLFGRNNSKDTLEAESSEDSGTLGLGLSLSRSESRGSTRKAKKSASKEDQPLQSFQRAAEPQRPAKRPSTAPSAIGGQPSNSLYPPLHQIPTPRPANPNPNSKPRTLFSSPTATSLSLFSRSSSSSSKSNFGRTQSLTSSDLKRVQSGGSVKSTKSLNSALNAKKPPQQAHGVRRGQLKMLNGRVYGARRLDPFANVRDEEPEFVEWGFGGMGSVNNHLHSSEGNIWAKVQSSAGMSIGSLDSESWASSRSGSVTGSGESMRSNGHGRMRTMVEDDDDGTGMAWVKKRREAREKKAKEEREREMAAAAKVAENEEGSHLTPTSTVFPLNNNHNNNPTSSSTTTSATATPTISPHATAHSQSPTTTPDVEHVTTAVTVPFTRTHSTGGHHPHMHHRTVSSSTIQASSLASLPSQGPIHVLRNAPERRGSADTAKGVPVSPTTHSVHPVVEAPAQVEVEVEELGEELPATPRSDGSGSGSGGEDDEEGEGEGSEDDVDEEVRPSLSRTSFVVSDTTGGVCLCIFVLVVVFCRKRND</sequence>
<feature type="transmembrane region" description="Helical" evidence="2">
    <location>
        <begin position="747"/>
        <end position="768"/>
    </location>
</feature>
<comment type="caution">
    <text evidence="3">The sequence shown here is derived from an EMBL/GenBank/DDBJ whole genome shotgun (WGS) entry which is preliminary data.</text>
</comment>
<reference evidence="3" key="1">
    <citation type="journal article" date="2021" name="New Phytol.">
        <title>Evolutionary innovations through gain and loss of genes in the ectomycorrhizal Boletales.</title>
        <authorList>
            <person name="Wu G."/>
            <person name="Miyauchi S."/>
            <person name="Morin E."/>
            <person name="Kuo A."/>
            <person name="Drula E."/>
            <person name="Varga T."/>
            <person name="Kohler A."/>
            <person name="Feng B."/>
            <person name="Cao Y."/>
            <person name="Lipzen A."/>
            <person name="Daum C."/>
            <person name="Hundley H."/>
            <person name="Pangilinan J."/>
            <person name="Johnson J."/>
            <person name="Barry K."/>
            <person name="LaButti K."/>
            <person name="Ng V."/>
            <person name="Ahrendt S."/>
            <person name="Min B."/>
            <person name="Choi I.G."/>
            <person name="Park H."/>
            <person name="Plett J.M."/>
            <person name="Magnuson J."/>
            <person name="Spatafora J.W."/>
            <person name="Nagy L.G."/>
            <person name="Henrissat B."/>
            <person name="Grigoriev I.V."/>
            <person name="Yang Z.L."/>
            <person name="Xu J."/>
            <person name="Martin F.M."/>
        </authorList>
    </citation>
    <scope>NUCLEOTIDE SEQUENCE</scope>
    <source>
        <strain evidence="3">KKN 215</strain>
    </source>
</reference>
<dbReference type="OrthoDB" id="3363386at2759"/>
<feature type="compositionally biased region" description="Low complexity" evidence="1">
    <location>
        <begin position="568"/>
        <end position="597"/>
    </location>
</feature>
<gene>
    <name evidence="3" type="ORF">BXZ70DRAFT_175178</name>
</gene>
<keyword evidence="2" id="KW-0812">Transmembrane</keyword>
<evidence type="ECO:0000313" key="4">
    <source>
        <dbReference type="Proteomes" id="UP000813824"/>
    </source>
</evidence>
<feature type="region of interest" description="Disordered" evidence="1">
    <location>
        <begin position="702"/>
        <end position="741"/>
    </location>
</feature>
<protein>
    <submittedName>
        <fullName evidence="3">Uncharacterized protein</fullName>
    </submittedName>
</protein>
<feature type="compositionally biased region" description="Polar residues" evidence="1">
    <location>
        <begin position="338"/>
        <end position="353"/>
    </location>
</feature>
<feature type="region of interest" description="Disordered" evidence="1">
    <location>
        <begin position="478"/>
        <end position="690"/>
    </location>
</feature>
<feature type="compositionally biased region" description="Low complexity" evidence="1">
    <location>
        <begin position="30"/>
        <end position="58"/>
    </location>
</feature>
<feature type="compositionally biased region" description="Basic and acidic residues" evidence="1">
    <location>
        <begin position="529"/>
        <end position="543"/>
    </location>
</feature>